<dbReference type="Gene3D" id="1.20.1250.20">
    <property type="entry name" value="MFS general substrate transporter like domains"/>
    <property type="match status" value="1"/>
</dbReference>
<gene>
    <name evidence="2" type="ORF">ACFO8L_34660</name>
</gene>
<feature type="transmembrane region" description="Helical" evidence="1">
    <location>
        <begin position="317"/>
        <end position="340"/>
    </location>
</feature>
<feature type="transmembrane region" description="Helical" evidence="1">
    <location>
        <begin position="156"/>
        <end position="176"/>
    </location>
</feature>
<evidence type="ECO:0000313" key="3">
    <source>
        <dbReference type="Proteomes" id="UP001595891"/>
    </source>
</evidence>
<organism evidence="2 3">
    <name type="scientific">Sphaerisporangium corydalis</name>
    <dbReference type="NCBI Taxonomy" id="1441875"/>
    <lineage>
        <taxon>Bacteria</taxon>
        <taxon>Bacillati</taxon>
        <taxon>Actinomycetota</taxon>
        <taxon>Actinomycetes</taxon>
        <taxon>Streptosporangiales</taxon>
        <taxon>Streptosporangiaceae</taxon>
        <taxon>Sphaerisporangium</taxon>
    </lineage>
</organism>
<accession>A0ABV9ETG3</accession>
<dbReference type="PANTHER" id="PTHR23530">
    <property type="entry name" value="TRANSPORT PROTEIN-RELATED"/>
    <property type="match status" value="1"/>
</dbReference>
<evidence type="ECO:0000313" key="2">
    <source>
        <dbReference type="EMBL" id="MFC4591279.1"/>
    </source>
</evidence>
<feature type="transmembrane region" description="Helical" evidence="1">
    <location>
        <begin position="38"/>
        <end position="57"/>
    </location>
</feature>
<sequence>MARRLYAYAFSQDFVLLYPVYAVLFADTGLSTAEISSLFVIWSVTAIALEVPSGLWADVFSRRRLLVVAPVLCSAGFATWTFFPSYLAFAIGFMLWGAGGALRSGTLQALVYEELDRVGAAESYARLMGRSEAVGMTAVMVASAVAAPVLAAGGYLALGVASVAVPLLGSLAGWTFPESRAPQEHEDGFVKVLREGIAEVRRSPRVRSALVLVTAISSTGALDEYIPLLAEATGVDASTVPLLVLLVTIGSAIGGWLAGRGTRWAAPVLAAAAVLLAVGAVGGSPWGMTLVAAAYGAFQWAMTAAETRLQERITDAARATVTSMAGFGTDVAAVLIYAAYGLASERAGPGPLFGLAAVPYLGIALALWLSGRRGGDQGR</sequence>
<evidence type="ECO:0000256" key="1">
    <source>
        <dbReference type="SAM" id="Phobius"/>
    </source>
</evidence>
<dbReference type="RefSeq" id="WP_262844703.1">
    <property type="nucleotide sequence ID" value="NZ_JANZYP010000032.1"/>
</dbReference>
<keyword evidence="1" id="KW-0812">Transmembrane</keyword>
<feature type="transmembrane region" description="Helical" evidence="1">
    <location>
        <begin position="5"/>
        <end position="26"/>
    </location>
</feature>
<dbReference type="Pfam" id="PF07690">
    <property type="entry name" value="MFS_1"/>
    <property type="match status" value="1"/>
</dbReference>
<protein>
    <submittedName>
        <fullName evidence="2">MFS transporter</fullName>
    </submittedName>
</protein>
<dbReference type="InterPro" id="IPR011701">
    <property type="entry name" value="MFS"/>
</dbReference>
<comment type="caution">
    <text evidence="2">The sequence shown here is derived from an EMBL/GenBank/DDBJ whole genome shotgun (WGS) entry which is preliminary data.</text>
</comment>
<dbReference type="InterPro" id="IPR036259">
    <property type="entry name" value="MFS_trans_sf"/>
</dbReference>
<keyword evidence="1" id="KW-1133">Transmembrane helix</keyword>
<feature type="transmembrane region" description="Helical" evidence="1">
    <location>
        <begin position="352"/>
        <end position="369"/>
    </location>
</feature>
<dbReference type="PANTHER" id="PTHR23530:SF1">
    <property type="entry name" value="PERMEASE, MAJOR FACILITATOR SUPERFAMILY-RELATED"/>
    <property type="match status" value="1"/>
</dbReference>
<reference evidence="3" key="1">
    <citation type="journal article" date="2019" name="Int. J. Syst. Evol. Microbiol.">
        <title>The Global Catalogue of Microorganisms (GCM) 10K type strain sequencing project: providing services to taxonomists for standard genome sequencing and annotation.</title>
        <authorList>
            <consortium name="The Broad Institute Genomics Platform"/>
            <consortium name="The Broad Institute Genome Sequencing Center for Infectious Disease"/>
            <person name="Wu L."/>
            <person name="Ma J."/>
        </authorList>
    </citation>
    <scope>NUCLEOTIDE SEQUENCE [LARGE SCALE GENOMIC DNA]</scope>
    <source>
        <strain evidence="3">CCUG 49560</strain>
    </source>
</reference>
<dbReference type="EMBL" id="JBHSFN010000031">
    <property type="protein sequence ID" value="MFC4591279.1"/>
    <property type="molecule type" value="Genomic_DNA"/>
</dbReference>
<feature type="transmembrane region" description="Helical" evidence="1">
    <location>
        <begin position="240"/>
        <end position="257"/>
    </location>
</feature>
<keyword evidence="1" id="KW-0472">Membrane</keyword>
<dbReference type="InterPro" id="IPR053160">
    <property type="entry name" value="MFS_DHA3_Transporter"/>
</dbReference>
<keyword evidence="3" id="KW-1185">Reference proteome</keyword>
<dbReference type="SUPFAM" id="SSF103473">
    <property type="entry name" value="MFS general substrate transporter"/>
    <property type="match status" value="1"/>
</dbReference>
<name>A0ABV9ETG3_9ACTN</name>
<proteinExistence type="predicted"/>
<feature type="transmembrane region" description="Helical" evidence="1">
    <location>
        <begin position="64"/>
        <end position="83"/>
    </location>
</feature>
<dbReference type="Proteomes" id="UP001595891">
    <property type="component" value="Unassembled WGS sequence"/>
</dbReference>